<dbReference type="GO" id="GO:0001228">
    <property type="term" value="F:DNA-binding transcription activator activity, RNA polymerase II-specific"/>
    <property type="evidence" value="ECO:0007669"/>
    <property type="project" value="TreeGrafter"/>
</dbReference>
<comment type="similarity">
    <text evidence="1">Belongs to the krueppel C2H2-type zinc-finger protein family.</text>
</comment>
<keyword evidence="4 7" id="KW-0863">Zinc-finger</keyword>
<feature type="region of interest" description="Disordered" evidence="8">
    <location>
        <begin position="126"/>
        <end position="156"/>
    </location>
</feature>
<dbReference type="FunFam" id="3.30.160.60:FF:002343">
    <property type="entry name" value="Zinc finger protein 33A"/>
    <property type="match status" value="1"/>
</dbReference>
<accession>A0A8C2SLF1</accession>
<dbReference type="InterPro" id="IPR013087">
    <property type="entry name" value="Znf_C2H2_type"/>
</dbReference>
<feature type="domain" description="C2H2-type" evidence="9">
    <location>
        <begin position="161"/>
        <end position="192"/>
    </location>
</feature>
<dbReference type="Ensembl" id="ENSCJPT00005000073.1">
    <property type="protein sequence ID" value="ENSCJPP00005000029.1"/>
    <property type="gene ID" value="ENSCJPG00005000065.1"/>
</dbReference>
<evidence type="ECO:0000313" key="11">
    <source>
        <dbReference type="Proteomes" id="UP000694412"/>
    </source>
</evidence>
<evidence type="ECO:0000259" key="9">
    <source>
        <dbReference type="PROSITE" id="PS50157"/>
    </source>
</evidence>
<dbReference type="PROSITE" id="PS50157">
    <property type="entry name" value="ZINC_FINGER_C2H2_2"/>
    <property type="match status" value="4"/>
</dbReference>
<feature type="domain" description="C2H2-type" evidence="9">
    <location>
        <begin position="276"/>
        <end position="294"/>
    </location>
</feature>
<dbReference type="PANTHER" id="PTHR24393">
    <property type="entry name" value="ZINC FINGER PROTEIN"/>
    <property type="match status" value="1"/>
</dbReference>
<dbReference type="Gene3D" id="3.30.160.60">
    <property type="entry name" value="Classic Zinc Finger"/>
    <property type="match status" value="3"/>
</dbReference>
<dbReference type="GO" id="GO:0008270">
    <property type="term" value="F:zinc ion binding"/>
    <property type="evidence" value="ECO:0007669"/>
    <property type="project" value="UniProtKB-KW"/>
</dbReference>
<evidence type="ECO:0000256" key="7">
    <source>
        <dbReference type="PROSITE-ProRule" id="PRU00042"/>
    </source>
</evidence>
<dbReference type="InterPro" id="IPR036236">
    <property type="entry name" value="Znf_C2H2_sf"/>
</dbReference>
<evidence type="ECO:0000256" key="8">
    <source>
        <dbReference type="SAM" id="MobiDB-lite"/>
    </source>
</evidence>
<keyword evidence="6" id="KW-0539">Nucleus</keyword>
<evidence type="ECO:0000256" key="2">
    <source>
        <dbReference type="ARBA" id="ARBA00022723"/>
    </source>
</evidence>
<protein>
    <recommendedName>
        <fullName evidence="9">C2H2-type domain-containing protein</fullName>
    </recommendedName>
</protein>
<dbReference type="FunFam" id="3.30.160.60:FF:000065">
    <property type="entry name" value="B-cell CLL/lymphoma 6, member B"/>
    <property type="match status" value="1"/>
</dbReference>
<feature type="compositionally biased region" description="Basic residues" evidence="8">
    <location>
        <begin position="126"/>
        <end position="135"/>
    </location>
</feature>
<dbReference type="PANTHER" id="PTHR24393:SF100">
    <property type="entry name" value="ZINC FINGER PROTEIN-RELATED"/>
    <property type="match status" value="1"/>
</dbReference>
<proteinExistence type="inferred from homology"/>
<dbReference type="AlphaFoldDB" id="A0A8C2SLF1"/>
<evidence type="ECO:0000256" key="3">
    <source>
        <dbReference type="ARBA" id="ARBA00022737"/>
    </source>
</evidence>
<evidence type="ECO:0000256" key="5">
    <source>
        <dbReference type="ARBA" id="ARBA00022833"/>
    </source>
</evidence>
<evidence type="ECO:0000256" key="4">
    <source>
        <dbReference type="ARBA" id="ARBA00022771"/>
    </source>
</evidence>
<keyword evidence="2" id="KW-0479">Metal-binding</keyword>
<reference evidence="10" key="1">
    <citation type="submission" date="2015-11" db="EMBL/GenBank/DDBJ databases">
        <authorList>
            <consortium name="International Coturnix japonica Genome Analysis Consortium"/>
            <person name="Warren W."/>
            <person name="Burt D.W."/>
            <person name="Antin P.B."/>
            <person name="Lanford R."/>
            <person name="Gros J."/>
            <person name="Wilson R.K."/>
        </authorList>
    </citation>
    <scope>NUCLEOTIDE SEQUENCE [LARGE SCALE GENOMIC DNA]</scope>
</reference>
<dbReference type="GO" id="GO:0005634">
    <property type="term" value="C:nucleus"/>
    <property type="evidence" value="ECO:0007669"/>
    <property type="project" value="UniProtKB-SubCell"/>
</dbReference>
<keyword evidence="3" id="KW-0677">Repeat</keyword>
<keyword evidence="11" id="KW-1185">Reference proteome</keyword>
<evidence type="ECO:0000256" key="1">
    <source>
        <dbReference type="ARBA" id="ARBA00006991"/>
    </source>
</evidence>
<reference evidence="10" key="2">
    <citation type="submission" date="2025-08" db="UniProtKB">
        <authorList>
            <consortium name="Ensembl"/>
        </authorList>
    </citation>
    <scope>IDENTIFICATION</scope>
</reference>
<dbReference type="GO" id="GO:0000978">
    <property type="term" value="F:RNA polymerase II cis-regulatory region sequence-specific DNA binding"/>
    <property type="evidence" value="ECO:0007669"/>
    <property type="project" value="TreeGrafter"/>
</dbReference>
<keyword evidence="5" id="KW-0862">Zinc</keyword>
<name>A0A8C2SLF1_COTJA</name>
<sequence>CSAAGLALCYTAPLGCISCSWPQESQDDLAPQLYMHGLMEALNSPIGVVEQALCQNNGNTLLFPVSFPEAPLPASKPLVISLLESGEDPWIPDVHSPDYMPEDHRPGEVVEGRRQLGLECLKKPLGKHSGKKGRNHLGFNTGQRGPEEPRSRQACQKKKQKRCTECGKSFKSYSRFISNLTHHKAIHIEDRRYKCPKYVKSFRIISDLILHQCIHTGERPFQCPDYGKRFKASSYVICHKLIHTGGKPFKCSGCDYQFPIHHLIQYWHIHSGDKPFKCIECGKSFKWSYHVILH</sequence>
<dbReference type="SUPFAM" id="SSF57667">
    <property type="entry name" value="beta-beta-alpha zinc fingers"/>
    <property type="match status" value="3"/>
</dbReference>
<dbReference type="GeneTree" id="ENSGT01150000286944"/>
<evidence type="ECO:0000313" key="10">
    <source>
        <dbReference type="Ensembl" id="ENSCJPP00005000029.1"/>
    </source>
</evidence>
<organism evidence="10 11">
    <name type="scientific">Coturnix japonica</name>
    <name type="common">Japanese quail</name>
    <name type="synonym">Coturnix coturnix japonica</name>
    <dbReference type="NCBI Taxonomy" id="93934"/>
    <lineage>
        <taxon>Eukaryota</taxon>
        <taxon>Metazoa</taxon>
        <taxon>Chordata</taxon>
        <taxon>Craniata</taxon>
        <taxon>Vertebrata</taxon>
        <taxon>Euteleostomi</taxon>
        <taxon>Archelosauria</taxon>
        <taxon>Archosauria</taxon>
        <taxon>Dinosauria</taxon>
        <taxon>Saurischia</taxon>
        <taxon>Theropoda</taxon>
        <taxon>Coelurosauria</taxon>
        <taxon>Aves</taxon>
        <taxon>Neognathae</taxon>
        <taxon>Galloanserae</taxon>
        <taxon>Galliformes</taxon>
        <taxon>Phasianidae</taxon>
        <taxon>Perdicinae</taxon>
        <taxon>Coturnix</taxon>
    </lineage>
</organism>
<feature type="domain" description="C2H2-type" evidence="9">
    <location>
        <begin position="221"/>
        <end position="248"/>
    </location>
</feature>
<reference evidence="10" key="3">
    <citation type="submission" date="2025-09" db="UniProtKB">
        <authorList>
            <consortium name="Ensembl"/>
        </authorList>
    </citation>
    <scope>IDENTIFICATION</scope>
</reference>
<evidence type="ECO:0000256" key="6">
    <source>
        <dbReference type="ARBA" id="ARBA00023242"/>
    </source>
</evidence>
<dbReference type="Proteomes" id="UP000694412">
    <property type="component" value="Chromosome 10"/>
</dbReference>
<feature type="domain" description="C2H2-type" evidence="9">
    <location>
        <begin position="193"/>
        <end position="220"/>
    </location>
</feature>